<organism evidence="2 3">
    <name type="scientific">Bradyrhizobium frederickii</name>
    <dbReference type="NCBI Taxonomy" id="2560054"/>
    <lineage>
        <taxon>Bacteria</taxon>
        <taxon>Pseudomonadati</taxon>
        <taxon>Pseudomonadota</taxon>
        <taxon>Alphaproteobacteria</taxon>
        <taxon>Hyphomicrobiales</taxon>
        <taxon>Nitrobacteraceae</taxon>
        <taxon>Bradyrhizobium</taxon>
    </lineage>
</organism>
<evidence type="ECO:0000313" key="2">
    <source>
        <dbReference type="EMBL" id="TFV75631.1"/>
    </source>
</evidence>
<gene>
    <name evidence="2" type="ORF">E4K64_13600</name>
</gene>
<name>A0A4Y9P5F4_9BRAD</name>
<dbReference type="EMBL" id="SPQS01000007">
    <property type="protein sequence ID" value="TFV75631.1"/>
    <property type="molecule type" value="Genomic_DNA"/>
</dbReference>
<sequence>MSPPVNPSVQKYSTLPKFGFGVCVAHPGSSRRGDLVVVTFASRACGGRGSVGTRGAGRAGCPREPVAACRRTALLGFVSPVSFRLRRQGWKNCGDMAGRAYGKTVWSWPSLLRSSRIEDAREPNRVDGIANSNGEGGQKESSAPGRARHKPSDHRAGKAE</sequence>
<comment type="caution">
    <text evidence="2">The sequence shown here is derived from an EMBL/GenBank/DDBJ whole genome shotgun (WGS) entry which is preliminary data.</text>
</comment>
<dbReference type="AlphaFoldDB" id="A0A4Y9P5F4"/>
<protein>
    <submittedName>
        <fullName evidence="2">Uncharacterized protein</fullName>
    </submittedName>
</protein>
<dbReference type="Proteomes" id="UP000297700">
    <property type="component" value="Unassembled WGS sequence"/>
</dbReference>
<evidence type="ECO:0000256" key="1">
    <source>
        <dbReference type="SAM" id="MobiDB-lite"/>
    </source>
</evidence>
<proteinExistence type="predicted"/>
<evidence type="ECO:0000313" key="3">
    <source>
        <dbReference type="Proteomes" id="UP000297700"/>
    </source>
</evidence>
<accession>A0A4Y9P5F4</accession>
<reference evidence="2 3" key="1">
    <citation type="submission" date="2019-03" db="EMBL/GenBank/DDBJ databases">
        <title>Bradyrhizobium strains diversity.</title>
        <authorList>
            <person name="Urquiaga M.C.O."/>
            <person name="Hungria M."/>
            <person name="Delamuta J.R.M."/>
            <person name="Klepa M.S."/>
        </authorList>
    </citation>
    <scope>NUCLEOTIDE SEQUENCE [LARGE SCALE GENOMIC DNA]</scope>
    <source>
        <strain evidence="2 3">CNPSo 3426</strain>
    </source>
</reference>
<feature type="region of interest" description="Disordered" evidence="1">
    <location>
        <begin position="119"/>
        <end position="160"/>
    </location>
</feature>